<comment type="caution">
    <text evidence="1">The sequence shown here is derived from an EMBL/GenBank/DDBJ whole genome shotgun (WGS) entry which is preliminary data.</text>
</comment>
<gene>
    <name evidence="1" type="ORF">RPERSI_LOCUS36069</name>
</gene>
<keyword evidence="2" id="KW-1185">Reference proteome</keyword>
<feature type="non-terminal residue" evidence="1">
    <location>
        <position position="97"/>
    </location>
</feature>
<name>A0ACA9T016_9GLOM</name>
<dbReference type="EMBL" id="CAJVQC010170506">
    <property type="protein sequence ID" value="CAG8850390.1"/>
    <property type="molecule type" value="Genomic_DNA"/>
</dbReference>
<evidence type="ECO:0000313" key="1">
    <source>
        <dbReference type="EMBL" id="CAG8850390.1"/>
    </source>
</evidence>
<sequence>VAALYANLKTYNNQSSLIPSASSQILKQTYVIGNINVPSLIDKLTEQLYGCLITLENDIKTGTCTIYIDSPKVVIILDGNNIKIETKDNYTRKLVSD</sequence>
<reference evidence="1" key="1">
    <citation type="submission" date="2021-06" db="EMBL/GenBank/DDBJ databases">
        <authorList>
            <person name="Kallberg Y."/>
            <person name="Tangrot J."/>
            <person name="Rosling A."/>
        </authorList>
    </citation>
    <scope>NUCLEOTIDE SEQUENCE</scope>
    <source>
        <strain evidence="1">MA461A</strain>
    </source>
</reference>
<feature type="non-terminal residue" evidence="1">
    <location>
        <position position="1"/>
    </location>
</feature>
<evidence type="ECO:0000313" key="2">
    <source>
        <dbReference type="Proteomes" id="UP000789920"/>
    </source>
</evidence>
<proteinExistence type="predicted"/>
<protein>
    <submittedName>
        <fullName evidence="1">16671_t:CDS:1</fullName>
    </submittedName>
</protein>
<dbReference type="Proteomes" id="UP000789920">
    <property type="component" value="Unassembled WGS sequence"/>
</dbReference>
<accession>A0ACA9T016</accession>
<organism evidence="1 2">
    <name type="scientific">Racocetra persica</name>
    <dbReference type="NCBI Taxonomy" id="160502"/>
    <lineage>
        <taxon>Eukaryota</taxon>
        <taxon>Fungi</taxon>
        <taxon>Fungi incertae sedis</taxon>
        <taxon>Mucoromycota</taxon>
        <taxon>Glomeromycotina</taxon>
        <taxon>Glomeromycetes</taxon>
        <taxon>Diversisporales</taxon>
        <taxon>Gigasporaceae</taxon>
        <taxon>Racocetra</taxon>
    </lineage>
</organism>